<dbReference type="OMA" id="HSKGWHE"/>
<evidence type="ECO:0000313" key="3">
    <source>
        <dbReference type="Proteomes" id="UP000007431"/>
    </source>
</evidence>
<dbReference type="GeneID" id="9594096"/>
<reference evidence="2 3" key="1">
    <citation type="journal article" date="2010" name="Nat. Biotechnol.">
        <title>Genome sequence of the model mushroom Schizophyllum commune.</title>
        <authorList>
            <person name="Ohm R.A."/>
            <person name="de Jong J.F."/>
            <person name="Lugones L.G."/>
            <person name="Aerts A."/>
            <person name="Kothe E."/>
            <person name="Stajich J.E."/>
            <person name="de Vries R.P."/>
            <person name="Record E."/>
            <person name="Levasseur A."/>
            <person name="Baker S.E."/>
            <person name="Bartholomew K.A."/>
            <person name="Coutinho P.M."/>
            <person name="Erdmann S."/>
            <person name="Fowler T.J."/>
            <person name="Gathman A.C."/>
            <person name="Lombard V."/>
            <person name="Henrissat B."/>
            <person name="Knabe N."/>
            <person name="Kuees U."/>
            <person name="Lilly W.W."/>
            <person name="Lindquist E."/>
            <person name="Lucas S."/>
            <person name="Magnuson J.K."/>
            <person name="Piumi F."/>
            <person name="Raudaskoski M."/>
            <person name="Salamov A."/>
            <person name="Schmutz J."/>
            <person name="Schwarze F.W.M.R."/>
            <person name="vanKuyk P.A."/>
            <person name="Horton J.S."/>
            <person name="Grigoriev I.V."/>
            <person name="Woesten H.A.B."/>
        </authorList>
    </citation>
    <scope>NUCLEOTIDE SEQUENCE [LARGE SCALE GENOMIC DNA]</scope>
    <source>
        <strain evidence="3">H4-8 / FGSC 9210</strain>
    </source>
</reference>
<name>D8QBZ7_SCHCM</name>
<dbReference type="KEGG" id="scm:SCHCO_01130803"/>
<accession>D8QBZ7</accession>
<dbReference type="RefSeq" id="XP_003029346.1">
    <property type="nucleotide sequence ID" value="XM_003029300.1"/>
</dbReference>
<protein>
    <submittedName>
        <fullName evidence="2">Uncharacterized protein</fullName>
    </submittedName>
</protein>
<dbReference type="HOGENOM" id="CLU_721909_0_0_1"/>
<feature type="compositionally biased region" description="Polar residues" evidence="1">
    <location>
        <begin position="254"/>
        <end position="289"/>
    </location>
</feature>
<feature type="compositionally biased region" description="Low complexity" evidence="1">
    <location>
        <begin position="211"/>
        <end position="232"/>
    </location>
</feature>
<organism evidence="3">
    <name type="scientific">Schizophyllum commune (strain H4-8 / FGSC 9210)</name>
    <name type="common">Split gill fungus</name>
    <dbReference type="NCBI Taxonomy" id="578458"/>
    <lineage>
        <taxon>Eukaryota</taxon>
        <taxon>Fungi</taxon>
        <taxon>Dikarya</taxon>
        <taxon>Basidiomycota</taxon>
        <taxon>Agaricomycotina</taxon>
        <taxon>Agaricomycetes</taxon>
        <taxon>Agaricomycetidae</taxon>
        <taxon>Agaricales</taxon>
        <taxon>Schizophyllaceae</taxon>
        <taxon>Schizophyllum</taxon>
    </lineage>
</organism>
<feature type="compositionally biased region" description="Polar residues" evidence="1">
    <location>
        <begin position="339"/>
        <end position="352"/>
    </location>
</feature>
<proteinExistence type="predicted"/>
<gene>
    <name evidence="2" type="ORF">SCHCODRAFT_111405</name>
</gene>
<sequence length="383" mass="41059">MTTSSSMAALEAKYGYYTPIYEDINLGVLQDQHGNVVLSAAHPAVQDYLHQARITLKLPHNYDSRVVALAALETFYHPLDPAHWLLWGRREAPTIGKLLDKLVLKDKSKAIYHHGSWIGSDSMLFTLSTLHHPDWINKVKREAPWYDQIVAPGEEWWAKEKKIRSGASRPTTRSATRPTRRVTRAKAAEEAAAAAAAAPAAAEPPRKRTRAAAGTKANAVAGPSTTTTPAAKPRTRQRVREAPAASGSGHSASTPELSRTVSSESTPTLATPPTMSSPRIISRPTQPSADSRDISPGSVTTAVEVIPMDPKGKGKATSTNLAAESKQTKGRAAPRVIATPTNTRPSRAKTQTAKAAALGKRKAADADTELAAPPPRRKAAKRA</sequence>
<dbReference type="AlphaFoldDB" id="D8QBZ7"/>
<dbReference type="VEuPathDB" id="FungiDB:SCHCODRAFT_01130803"/>
<evidence type="ECO:0000313" key="2">
    <source>
        <dbReference type="EMBL" id="EFI94443.1"/>
    </source>
</evidence>
<dbReference type="InParanoid" id="D8QBZ7"/>
<dbReference type="OrthoDB" id="2944913at2759"/>
<dbReference type="eggNOG" id="ENOG502RCCE">
    <property type="taxonomic scope" value="Eukaryota"/>
</dbReference>
<feature type="non-terminal residue" evidence="2">
    <location>
        <position position="383"/>
    </location>
</feature>
<keyword evidence="3" id="KW-1185">Reference proteome</keyword>
<feature type="region of interest" description="Disordered" evidence="1">
    <location>
        <begin position="161"/>
        <end position="383"/>
    </location>
</feature>
<evidence type="ECO:0000256" key="1">
    <source>
        <dbReference type="SAM" id="MobiDB-lite"/>
    </source>
</evidence>
<feature type="compositionally biased region" description="Low complexity" evidence="1">
    <location>
        <begin position="190"/>
        <end position="203"/>
    </location>
</feature>
<dbReference type="Proteomes" id="UP000007431">
    <property type="component" value="Unassembled WGS sequence"/>
</dbReference>
<feature type="compositionally biased region" description="Low complexity" evidence="1">
    <location>
        <begin position="242"/>
        <end position="253"/>
    </location>
</feature>
<feature type="compositionally biased region" description="Low complexity" evidence="1">
    <location>
        <begin position="165"/>
        <end position="177"/>
    </location>
</feature>
<dbReference type="EMBL" id="GL377309">
    <property type="protein sequence ID" value="EFI94443.1"/>
    <property type="molecule type" value="Genomic_DNA"/>
</dbReference>